<feature type="non-terminal residue" evidence="2">
    <location>
        <position position="446"/>
    </location>
</feature>
<organism evidence="2 3">
    <name type="scientific">Clostridium botulinum</name>
    <dbReference type="NCBI Taxonomy" id="1491"/>
    <lineage>
        <taxon>Bacteria</taxon>
        <taxon>Bacillati</taxon>
        <taxon>Bacillota</taxon>
        <taxon>Clostridia</taxon>
        <taxon>Eubacteriales</taxon>
        <taxon>Clostridiaceae</taxon>
        <taxon>Clostridium</taxon>
    </lineage>
</organism>
<name>A0A6B4JRR3_CLOBO</name>
<comment type="caution">
    <text evidence="2">The sequence shown here is derived from an EMBL/GenBank/DDBJ whole genome shotgun (WGS) entry which is preliminary data.</text>
</comment>
<dbReference type="NCBIfam" id="TIGR01665">
    <property type="entry name" value="put_anti_recept"/>
    <property type="match status" value="1"/>
</dbReference>
<accession>A0A6B4JRR3</accession>
<dbReference type="Proteomes" id="UP000486903">
    <property type="component" value="Unassembled WGS sequence"/>
</dbReference>
<dbReference type="AlphaFoldDB" id="A0A6B4JRR3"/>
<sequence>MKGLIKLFDSNETNFKHNKNVLSEFTSAYITEDIDGTLEFDGEYPLFDEKKLSKELNIGKTIKSPIYDNRHDQLFKIRKPNFSTSNKSVSVYAQAIGYADLGSNIVLGCHIPAGTTRKKAIEMLLNARQQKIRDYHVGNLDTSTNTNINLGLDESTGEVINYLDIDYKSPLKGLLDESENSIYKAYRGELIWDNFEINMVNKRGSDNKFTIRSGKNLQDLEKEISDMDDDFATALIMCSSDGLYLPNNEIIYSSLANKYDRYHYKVIKCDDVSLEDLITENSTDEDVEKAKQVVYEQLRERAQNYFNEGMAELLGSYTINFLELAKSEEYKDYSQLTNCSIGNEVTTIYPELDLKVTTRVTKIKYNVLKDEIEEITVGNIKKDIADSINNTENKVDNVADKVNNNKNDLKKTKVTMEKYNNSIVLKVENLSKDTMAKIEVLEKEIV</sequence>
<feature type="domain" description="Tail spike" evidence="1">
    <location>
        <begin position="180"/>
        <end position="389"/>
    </location>
</feature>
<dbReference type="InterPro" id="IPR010572">
    <property type="entry name" value="Tail_dom"/>
</dbReference>
<evidence type="ECO:0000313" key="2">
    <source>
        <dbReference type="EMBL" id="NFV27943.1"/>
    </source>
</evidence>
<reference evidence="2 3" key="1">
    <citation type="submission" date="2019-04" db="EMBL/GenBank/DDBJ databases">
        <title>Genome sequencing of Clostridium botulinum Groups I-IV and Clostridium butyricum.</title>
        <authorList>
            <person name="Brunt J."/>
            <person name="Van Vliet A.H.M."/>
            <person name="Stringer S.C."/>
            <person name="Carter A.T."/>
            <person name="Peck M.W."/>
        </authorList>
    </citation>
    <scope>NUCLEOTIDE SEQUENCE [LARGE SCALE GENOMIC DNA]</scope>
    <source>
        <strain evidence="2 3">BL81</strain>
    </source>
</reference>
<proteinExistence type="predicted"/>
<protein>
    <recommendedName>
        <fullName evidence="1">Tail spike domain-containing protein</fullName>
    </recommendedName>
</protein>
<dbReference type="Pfam" id="PF06605">
    <property type="entry name" value="Prophage_tail"/>
    <property type="match status" value="1"/>
</dbReference>
<evidence type="ECO:0000259" key="1">
    <source>
        <dbReference type="Pfam" id="PF06605"/>
    </source>
</evidence>
<gene>
    <name evidence="2" type="ORF">FDG31_17755</name>
</gene>
<dbReference type="EMBL" id="SXFB01000026">
    <property type="protein sequence ID" value="NFV27943.1"/>
    <property type="molecule type" value="Genomic_DNA"/>
</dbReference>
<dbReference type="InterPro" id="IPR007119">
    <property type="entry name" value="Phage_tail_spike_N"/>
</dbReference>
<evidence type="ECO:0000313" key="3">
    <source>
        <dbReference type="Proteomes" id="UP000486903"/>
    </source>
</evidence>